<dbReference type="UniPathway" id="UPA00077">
    <property type="reaction ID" value="UER00149"/>
</dbReference>
<dbReference type="PANTHER" id="PTHR11236:SF18">
    <property type="entry name" value="AMINODEOXYCHORISMATE SYNTHASE"/>
    <property type="match status" value="1"/>
</dbReference>
<dbReference type="STRING" id="675120.N1PUN5"/>
<dbReference type="Gene3D" id="3.60.120.10">
    <property type="entry name" value="Anthranilate synthase"/>
    <property type="match status" value="1"/>
</dbReference>
<evidence type="ECO:0000256" key="5">
    <source>
        <dbReference type="ARBA" id="ARBA00022679"/>
    </source>
</evidence>
<dbReference type="Pfam" id="PF00425">
    <property type="entry name" value="Chorismate_bind"/>
    <property type="match status" value="1"/>
</dbReference>
<dbReference type="InterPro" id="IPR029062">
    <property type="entry name" value="Class_I_gatase-like"/>
</dbReference>
<evidence type="ECO:0000256" key="2">
    <source>
        <dbReference type="ARBA" id="ARBA00005009"/>
    </source>
</evidence>
<dbReference type="InterPro" id="IPR010117">
    <property type="entry name" value="PabB_fungal"/>
</dbReference>
<evidence type="ECO:0000256" key="6">
    <source>
        <dbReference type="ARBA" id="ARBA00022909"/>
    </source>
</evidence>
<feature type="domain" description="Glutamine amidotransferase" evidence="10">
    <location>
        <begin position="187"/>
        <end position="229"/>
    </location>
</feature>
<dbReference type="GO" id="GO:0000162">
    <property type="term" value="P:L-tryptophan biosynthetic process"/>
    <property type="evidence" value="ECO:0007669"/>
    <property type="project" value="TreeGrafter"/>
</dbReference>
<gene>
    <name evidence="13" type="ORF">DOTSEDRAFT_69215</name>
</gene>
<comment type="catalytic activity">
    <reaction evidence="1">
        <text>chorismate + L-glutamine = 4-amino-4-deoxychorismate + L-glutamate</text>
        <dbReference type="Rhea" id="RHEA:11672"/>
        <dbReference type="ChEBI" id="CHEBI:29748"/>
        <dbReference type="ChEBI" id="CHEBI:29985"/>
        <dbReference type="ChEBI" id="CHEBI:58359"/>
        <dbReference type="ChEBI" id="CHEBI:58406"/>
        <dbReference type="EC" id="2.6.1.85"/>
    </reaction>
</comment>
<reference evidence="14" key="1">
    <citation type="journal article" date="2012" name="PLoS Genet.">
        <title>The genomes of the fungal plant pathogens Cladosporium fulvum and Dothistroma septosporum reveal adaptation to different hosts and lifestyles but also signatures of common ancestry.</title>
        <authorList>
            <person name="de Wit P.J.G.M."/>
            <person name="van der Burgt A."/>
            <person name="Oekmen B."/>
            <person name="Stergiopoulos I."/>
            <person name="Abd-Elsalam K.A."/>
            <person name="Aerts A.L."/>
            <person name="Bahkali A.H."/>
            <person name="Beenen H.G."/>
            <person name="Chettri P."/>
            <person name="Cox M.P."/>
            <person name="Datema E."/>
            <person name="de Vries R.P."/>
            <person name="Dhillon B."/>
            <person name="Ganley A.R."/>
            <person name="Griffiths S.A."/>
            <person name="Guo Y."/>
            <person name="Hamelin R.C."/>
            <person name="Henrissat B."/>
            <person name="Kabir M.S."/>
            <person name="Jashni M.K."/>
            <person name="Kema G."/>
            <person name="Klaubauf S."/>
            <person name="Lapidus A."/>
            <person name="Levasseur A."/>
            <person name="Lindquist E."/>
            <person name="Mehrabi R."/>
            <person name="Ohm R.A."/>
            <person name="Owen T.J."/>
            <person name="Salamov A."/>
            <person name="Schwelm A."/>
            <person name="Schijlen E."/>
            <person name="Sun H."/>
            <person name="van den Burg H.A."/>
            <person name="van Ham R.C.H.J."/>
            <person name="Zhang S."/>
            <person name="Goodwin S.B."/>
            <person name="Grigoriev I.V."/>
            <person name="Collemare J."/>
            <person name="Bradshaw R.E."/>
        </authorList>
    </citation>
    <scope>NUCLEOTIDE SEQUENCE [LARGE SCALE GENOMIC DNA]</scope>
    <source>
        <strain evidence="14">NZE10 / CBS 128990</strain>
    </source>
</reference>
<feature type="domain" description="Chorismate-utilising enzyme C-terminal" evidence="11">
    <location>
        <begin position="484"/>
        <end position="743"/>
    </location>
</feature>
<evidence type="ECO:0000256" key="4">
    <source>
        <dbReference type="ARBA" id="ARBA00013139"/>
    </source>
</evidence>
<dbReference type="PANTHER" id="PTHR11236">
    <property type="entry name" value="AMINOBENZOATE/ANTHRANILATE SYNTHASE"/>
    <property type="match status" value="1"/>
</dbReference>
<evidence type="ECO:0000313" key="13">
    <source>
        <dbReference type="EMBL" id="EME47186.1"/>
    </source>
</evidence>
<evidence type="ECO:0000259" key="10">
    <source>
        <dbReference type="Pfam" id="PF00117"/>
    </source>
</evidence>
<proteinExistence type="inferred from homology"/>
<evidence type="ECO:0000259" key="12">
    <source>
        <dbReference type="Pfam" id="PF04715"/>
    </source>
</evidence>
<dbReference type="InterPro" id="IPR017926">
    <property type="entry name" value="GATASE"/>
</dbReference>
<evidence type="ECO:0000259" key="11">
    <source>
        <dbReference type="Pfam" id="PF00425"/>
    </source>
</evidence>
<dbReference type="Pfam" id="PF00117">
    <property type="entry name" value="GATase"/>
    <property type="match status" value="2"/>
</dbReference>
<evidence type="ECO:0000256" key="7">
    <source>
        <dbReference type="ARBA" id="ARBA00022962"/>
    </source>
</evidence>
<evidence type="ECO:0000256" key="3">
    <source>
        <dbReference type="ARBA" id="ARBA00005970"/>
    </source>
</evidence>
<reference evidence="13 14" key="2">
    <citation type="journal article" date="2012" name="PLoS Pathog.">
        <title>Diverse lifestyles and strategies of plant pathogenesis encoded in the genomes of eighteen Dothideomycetes fungi.</title>
        <authorList>
            <person name="Ohm R.A."/>
            <person name="Feau N."/>
            <person name="Henrissat B."/>
            <person name="Schoch C.L."/>
            <person name="Horwitz B.A."/>
            <person name="Barry K.W."/>
            <person name="Condon B.J."/>
            <person name="Copeland A.C."/>
            <person name="Dhillon B."/>
            <person name="Glaser F."/>
            <person name="Hesse C.N."/>
            <person name="Kosti I."/>
            <person name="LaButti K."/>
            <person name="Lindquist E.A."/>
            <person name="Lucas S."/>
            <person name="Salamov A.A."/>
            <person name="Bradshaw R.E."/>
            <person name="Ciuffetti L."/>
            <person name="Hamelin R.C."/>
            <person name="Kema G.H.J."/>
            <person name="Lawrence C."/>
            <person name="Scott J.A."/>
            <person name="Spatafora J.W."/>
            <person name="Turgeon B.G."/>
            <person name="de Wit P.J.G.M."/>
            <person name="Zhong S."/>
            <person name="Goodwin S.B."/>
            <person name="Grigoriev I.V."/>
        </authorList>
    </citation>
    <scope>NUCLEOTIDE SEQUENCE [LARGE SCALE GENOMIC DNA]</scope>
    <source>
        <strain evidence="14">NZE10 / CBS 128990</strain>
    </source>
</reference>
<dbReference type="OrthoDB" id="64220at2759"/>
<feature type="domain" description="Glutamine amidotransferase" evidence="10">
    <location>
        <begin position="8"/>
        <end position="148"/>
    </location>
</feature>
<keyword evidence="6" id="KW-0289">Folate biosynthesis</keyword>
<dbReference type="PROSITE" id="PS51273">
    <property type="entry name" value="GATASE_TYPE_1"/>
    <property type="match status" value="1"/>
</dbReference>
<evidence type="ECO:0000256" key="9">
    <source>
        <dbReference type="ARBA" id="ARBA00031904"/>
    </source>
</evidence>
<evidence type="ECO:0000256" key="1">
    <source>
        <dbReference type="ARBA" id="ARBA00001000"/>
    </source>
</evidence>
<feature type="domain" description="Anthranilate synthase component I N-terminal" evidence="12">
    <location>
        <begin position="287"/>
        <end position="433"/>
    </location>
</feature>
<dbReference type="eggNOG" id="KOG1224">
    <property type="taxonomic scope" value="Eukaryota"/>
</dbReference>
<dbReference type="GO" id="GO:0046654">
    <property type="term" value="P:tetrahydrofolate biosynthetic process"/>
    <property type="evidence" value="ECO:0007669"/>
    <property type="project" value="UniProtKB-UniPathway"/>
</dbReference>
<keyword evidence="5" id="KW-0808">Transferase</keyword>
<dbReference type="InterPro" id="IPR006221">
    <property type="entry name" value="TrpG/PapA_dom"/>
</dbReference>
<evidence type="ECO:0000256" key="8">
    <source>
        <dbReference type="ARBA" id="ARBA00031329"/>
    </source>
</evidence>
<dbReference type="PRINTS" id="PR00099">
    <property type="entry name" value="CPSGATASE"/>
</dbReference>
<dbReference type="SUPFAM" id="SSF52317">
    <property type="entry name" value="Class I glutamine amidotransferase-like"/>
    <property type="match status" value="1"/>
</dbReference>
<dbReference type="CDD" id="cd01743">
    <property type="entry name" value="GATase1_Anthranilate_Synthase"/>
    <property type="match status" value="1"/>
</dbReference>
<dbReference type="AlphaFoldDB" id="N1PUN5"/>
<keyword evidence="14" id="KW-1185">Reference proteome</keyword>
<dbReference type="PRINTS" id="PR00097">
    <property type="entry name" value="ANTSNTHASEII"/>
</dbReference>
<dbReference type="EMBL" id="KB446536">
    <property type="protein sequence ID" value="EME47186.1"/>
    <property type="molecule type" value="Genomic_DNA"/>
</dbReference>
<dbReference type="GO" id="GO:0005737">
    <property type="term" value="C:cytoplasm"/>
    <property type="evidence" value="ECO:0007669"/>
    <property type="project" value="TreeGrafter"/>
</dbReference>
<sequence length="753" mass="82743">MQRLRILFIDAYDSFSNSIIALLRAELSVAVDGIKIDDPRFVLNDEAFYSYLDGYDAVVAGPGPGSPGDTVDVGLIGKLWDLPDEHVLPVLGICLGFQSLCLAFGGNVTKLLEPRHGIMAIVEHCGEDIFLGTGKIIATQYHSLHVRLDTRHDSGRESPEQDAIHDLEDRLWKPSQQCPDLKPLAWNLYNVNNGPILMAVRHCEKPYWGVQYHPESICTNQEGQKLIRNWWNEVSQLQKPQHSTESKSIGMVAAAPSVVKKIRDPSTEDVAGRKVVWRTMKGYLPDVAAVVELLQDIEDTEEPLLLESGTRDRQPVNPRTGHSSIIGIPAKKPTLIRYSTSRGVLDLIRDNKVVLTRSATIEEVFSYIDDYVREQRAVDGPAASTFWGGLIGYISYEAGLETIGVKPANVKASRPDILFIFIERSIVIDHIAGVAYVQSICVDDLDWVQKTQSQLQSLAPVQTQPKHGPAEKVSASLATGPVEDIYCQQVADCQAELRAGESYELCLTDQSTLHTSADPWSIYCKLRLKNPAPFSSYLCMSSPDAESLHIASTSPERFLSWSRKGACQFRPIKGTVKKGPGVTRKKAEEILGSAKERAENLMIVDLIRHDLAGVIGDNQVRVPKLMSVEEYETVYQLVSVIEGDIGTNASGAALLAASLPPGSMTGAPKKRSCELLQKIERGHPRSLYSGVIGYFDVGGGGDFSVVIRTAFKWDDEAGWRIGAGGAITALSEPKAEWEEMLTKRESVLKSLAG</sequence>
<evidence type="ECO:0000313" key="14">
    <source>
        <dbReference type="Proteomes" id="UP000016933"/>
    </source>
</evidence>
<keyword evidence="7" id="KW-0315">Glutamine amidotransferase</keyword>
<dbReference type="InterPro" id="IPR005801">
    <property type="entry name" value="ADC_synthase"/>
</dbReference>
<dbReference type="OMA" id="QYHSLHA"/>
<dbReference type="GO" id="GO:0046820">
    <property type="term" value="F:4-amino-4-deoxychorismate synthase activity"/>
    <property type="evidence" value="ECO:0007669"/>
    <property type="project" value="UniProtKB-EC"/>
</dbReference>
<dbReference type="GO" id="GO:0046656">
    <property type="term" value="P:folic acid biosynthetic process"/>
    <property type="evidence" value="ECO:0007669"/>
    <property type="project" value="UniProtKB-KW"/>
</dbReference>
<dbReference type="Proteomes" id="UP000016933">
    <property type="component" value="Unassembled WGS sequence"/>
</dbReference>
<dbReference type="EC" id="2.6.1.85" evidence="4"/>
<dbReference type="HOGENOM" id="CLU_006493_0_0_1"/>
<accession>N1PUN5</accession>
<dbReference type="InterPro" id="IPR019999">
    <property type="entry name" value="Anth_synth_I-like"/>
</dbReference>
<comment type="pathway">
    <text evidence="2">Cofactor biosynthesis; tetrahydrofolate biosynthesis; 4-aminobenzoate from chorismate: step 1/2.</text>
</comment>
<protein>
    <recommendedName>
        <fullName evidence="4">aminodeoxychorismate synthase</fullName>
        <ecNumber evidence="4">2.6.1.85</ecNumber>
    </recommendedName>
    <alternativeName>
        <fullName evidence="8">Para-aminobenzoate synthase</fullName>
    </alternativeName>
    <alternativeName>
        <fullName evidence="9">p-aminobenzoic acid synthase</fullName>
    </alternativeName>
</protein>
<organism evidence="13 14">
    <name type="scientific">Dothistroma septosporum (strain NZE10 / CBS 128990)</name>
    <name type="common">Red band needle blight fungus</name>
    <name type="synonym">Mycosphaerella pini</name>
    <dbReference type="NCBI Taxonomy" id="675120"/>
    <lineage>
        <taxon>Eukaryota</taxon>
        <taxon>Fungi</taxon>
        <taxon>Dikarya</taxon>
        <taxon>Ascomycota</taxon>
        <taxon>Pezizomycotina</taxon>
        <taxon>Dothideomycetes</taxon>
        <taxon>Dothideomycetidae</taxon>
        <taxon>Mycosphaerellales</taxon>
        <taxon>Mycosphaerellaceae</taxon>
        <taxon>Dothistroma</taxon>
    </lineage>
</organism>
<name>N1PUN5_DOTSN</name>
<dbReference type="SUPFAM" id="SSF56322">
    <property type="entry name" value="ADC synthase"/>
    <property type="match status" value="1"/>
</dbReference>
<dbReference type="InterPro" id="IPR015890">
    <property type="entry name" value="Chorismate_C"/>
</dbReference>
<dbReference type="NCBIfam" id="TIGR01823">
    <property type="entry name" value="PabB-fungal"/>
    <property type="match status" value="1"/>
</dbReference>
<comment type="similarity">
    <text evidence="3">In the C-terminal section; belongs to the anthranilate synthase component I family.</text>
</comment>
<dbReference type="InterPro" id="IPR006805">
    <property type="entry name" value="Anth_synth_I_N"/>
</dbReference>
<dbReference type="Gene3D" id="3.40.50.880">
    <property type="match status" value="1"/>
</dbReference>
<dbReference type="Pfam" id="PF04715">
    <property type="entry name" value="Anth_synt_I_N"/>
    <property type="match status" value="1"/>
</dbReference>
<dbReference type="GO" id="GO:0008153">
    <property type="term" value="P:4-aminobenzoate biosynthetic process"/>
    <property type="evidence" value="ECO:0007669"/>
    <property type="project" value="TreeGrafter"/>
</dbReference>